<feature type="domain" description="Anoctamin dimerisation" evidence="11">
    <location>
        <begin position="77"/>
        <end position="313"/>
    </location>
</feature>
<dbReference type="InterPro" id="IPR049452">
    <property type="entry name" value="Anoctamin_TM"/>
</dbReference>
<evidence type="ECO:0000256" key="2">
    <source>
        <dbReference type="ARBA" id="ARBA00009671"/>
    </source>
</evidence>
<evidence type="ECO:0000259" key="10">
    <source>
        <dbReference type="Pfam" id="PF04547"/>
    </source>
</evidence>
<evidence type="ECO:0000256" key="8">
    <source>
        <dbReference type="RuleBase" id="RU280814"/>
    </source>
</evidence>
<comment type="caution">
    <text evidence="8">Lacks conserved residue(s) required for the propagation of feature annotation.</text>
</comment>
<feature type="transmembrane region" description="Helical" evidence="8">
    <location>
        <begin position="484"/>
        <end position="517"/>
    </location>
</feature>
<accession>A0AA88L7S2</accession>
<feature type="transmembrane region" description="Helical" evidence="8">
    <location>
        <begin position="405"/>
        <end position="423"/>
    </location>
</feature>
<dbReference type="PANTHER" id="PTHR12308:SF83">
    <property type="entry name" value="ANOCTAMIN"/>
    <property type="match status" value="1"/>
</dbReference>
<sequence length="957" mass="111696">MSKVTLSMGVENGTFEEEMSILSGNEEEPPSLPIQNGSTARRRNNLRFQGETASSDAPSYVLKGRMKDLYENNPNLFFDDGLRKIDFVLVWEQNLKVEGAEERRRIFEEELELEGLELERKFSSSSHQLVKIHAPIVIIERYAELLKMRLPMKPPAPAEASTDQRRGSLEILYKIPGFSQLHTATTEVVHQVKSRWEWILDKFKMDPDTFKPEKKFRLHSTYTREKKELFDVSDQFMLPSLRSRVVDFILNRKKFSNDPNDHFAFGIERLIEEKAYSAAYPLHDGDSRTPGNIRYKLARHWASLWKAVKYQPLDHIKEYFGVKIGLYFAWLGFYTHTLIFASVVGLFCFFYGLATLDNNIPSQEICDLSKSVTMCPVCDKFCDYWDLSETCLHSKVTYLFDNSSTVFFAIFMSFWAALFLELWKRYSAKITHRWDLTGFDAREEHPRPQYLAKLKDVQEKKYNPLTHKEEPRVPFWRMKFPNQMISYTTILLLILLVIALVVGVIIYRICVLSVLAIKASEEDSLITRNAQIFTTATAASLNLVCIMLFNRLYERAAYKLTEMELPRTQTDFEDSYTVKIYLLQFVNLYASIFYIGFIKGKMIGRPGKYNKIFGFRQEECAPGGCMLELTIQLAIIMVGKQAMGTCMEMIQPILMKWWNTMRLHAAYGSIKKKKDEKPQWLKDYTLNSFGPEGLFGEYLEMVLQYGFVTIFVAAFPLAPLFALLNNLFEMRLDAKKVLNLYRRPVAQRVRNIGVWYTIMDMVGKFSVITNAFIIAFTSDFIPQAVYYYYYSPKIYNYSTMTGYVNHTLSWFDVNDFMENKPDKPGVEYCRYFEYRSPPWADPKYKRTQVYWHVMAARLAFIVVFENIVALVVFLVQYCIPDMPRQLQDQIQAESYLTNEIIIDHELTRSRNRHNGCTTPEPLIETQGTEEERPVVNYRDDLIYYNEKRGVESNQESS</sequence>
<dbReference type="AlphaFoldDB" id="A0AA88L7S2"/>
<dbReference type="GO" id="GO:0046983">
    <property type="term" value="F:protein dimerization activity"/>
    <property type="evidence" value="ECO:0007669"/>
    <property type="project" value="InterPro"/>
</dbReference>
<evidence type="ECO:0000256" key="4">
    <source>
        <dbReference type="ARBA" id="ARBA00022692"/>
    </source>
</evidence>
<evidence type="ECO:0000256" key="6">
    <source>
        <dbReference type="ARBA" id="ARBA00023136"/>
    </source>
</evidence>
<keyword evidence="13" id="KW-1185">Reference proteome</keyword>
<keyword evidence="6 8" id="KW-0472">Membrane</keyword>
<keyword evidence="3" id="KW-1003">Cell membrane</keyword>
<evidence type="ECO:0000256" key="1">
    <source>
        <dbReference type="ARBA" id="ARBA00004651"/>
    </source>
</evidence>
<gene>
    <name evidence="12" type="ORF">QYM36_010629</name>
</gene>
<dbReference type="Pfam" id="PF04547">
    <property type="entry name" value="Anoctamin"/>
    <property type="match status" value="1"/>
</dbReference>
<comment type="caution">
    <text evidence="12">The sequence shown here is derived from an EMBL/GenBank/DDBJ whole genome shotgun (WGS) entry which is preliminary data.</text>
</comment>
<keyword evidence="4 8" id="KW-0812">Transmembrane</keyword>
<dbReference type="GO" id="GO:0005886">
    <property type="term" value="C:plasma membrane"/>
    <property type="evidence" value="ECO:0007669"/>
    <property type="project" value="UniProtKB-SubCell"/>
</dbReference>
<feature type="transmembrane region" description="Helical" evidence="8">
    <location>
        <begin position="849"/>
        <end position="875"/>
    </location>
</feature>
<evidence type="ECO:0000256" key="5">
    <source>
        <dbReference type="ARBA" id="ARBA00022989"/>
    </source>
</evidence>
<dbReference type="InterPro" id="IPR032394">
    <property type="entry name" value="Anoct_dimer"/>
</dbReference>
<feature type="domain" description="Anoctamin transmembrane" evidence="10">
    <location>
        <begin position="316"/>
        <end position="892"/>
    </location>
</feature>
<dbReference type="Pfam" id="PF16178">
    <property type="entry name" value="Anoct_dimer"/>
    <property type="match status" value="1"/>
</dbReference>
<evidence type="ECO:0000256" key="3">
    <source>
        <dbReference type="ARBA" id="ARBA00022475"/>
    </source>
</evidence>
<evidence type="ECO:0000313" key="13">
    <source>
        <dbReference type="Proteomes" id="UP001187531"/>
    </source>
</evidence>
<dbReference type="InterPro" id="IPR007632">
    <property type="entry name" value="Anoctamin"/>
</dbReference>
<organism evidence="12 13">
    <name type="scientific">Artemia franciscana</name>
    <name type="common">Brine shrimp</name>
    <name type="synonym">Artemia sanfranciscana</name>
    <dbReference type="NCBI Taxonomy" id="6661"/>
    <lineage>
        <taxon>Eukaryota</taxon>
        <taxon>Metazoa</taxon>
        <taxon>Ecdysozoa</taxon>
        <taxon>Arthropoda</taxon>
        <taxon>Crustacea</taxon>
        <taxon>Branchiopoda</taxon>
        <taxon>Anostraca</taxon>
        <taxon>Artemiidae</taxon>
        <taxon>Artemia</taxon>
    </lineage>
</organism>
<dbReference type="EMBL" id="JAVRJZ010000012">
    <property type="protein sequence ID" value="KAK2716114.1"/>
    <property type="molecule type" value="Genomic_DNA"/>
</dbReference>
<evidence type="ECO:0000256" key="9">
    <source>
        <dbReference type="SAM" id="MobiDB-lite"/>
    </source>
</evidence>
<comment type="subcellular location">
    <subcellularLocation>
        <location evidence="1">Cell membrane</location>
        <topology evidence="1">Multi-pass membrane protein</topology>
    </subcellularLocation>
    <subcellularLocation>
        <location evidence="8">Membrane</location>
        <topology evidence="8">Multi-pass membrane protein</topology>
    </subcellularLocation>
</comment>
<evidence type="ECO:0000259" key="11">
    <source>
        <dbReference type="Pfam" id="PF16178"/>
    </source>
</evidence>
<reference evidence="12" key="1">
    <citation type="submission" date="2023-07" db="EMBL/GenBank/DDBJ databases">
        <title>Chromosome-level genome assembly of Artemia franciscana.</title>
        <authorList>
            <person name="Jo E."/>
        </authorList>
    </citation>
    <scope>NUCLEOTIDE SEQUENCE</scope>
    <source>
        <tissue evidence="12">Whole body</tissue>
    </source>
</reference>
<evidence type="ECO:0000313" key="12">
    <source>
        <dbReference type="EMBL" id="KAK2716114.1"/>
    </source>
</evidence>
<feature type="region of interest" description="Disordered" evidence="9">
    <location>
        <begin position="21"/>
        <end position="41"/>
    </location>
</feature>
<dbReference type="Proteomes" id="UP001187531">
    <property type="component" value="Unassembled WGS sequence"/>
</dbReference>
<keyword evidence="5 8" id="KW-1133">Transmembrane helix</keyword>
<protein>
    <recommendedName>
        <fullName evidence="8">Anoctamin</fullName>
    </recommendedName>
</protein>
<feature type="transmembrane region" description="Helical" evidence="8">
    <location>
        <begin position="327"/>
        <end position="353"/>
    </location>
</feature>
<evidence type="ECO:0000256" key="7">
    <source>
        <dbReference type="ARBA" id="ARBA00023180"/>
    </source>
</evidence>
<feature type="transmembrane region" description="Helical" evidence="8">
    <location>
        <begin position="529"/>
        <end position="549"/>
    </location>
</feature>
<feature type="transmembrane region" description="Helical" evidence="8">
    <location>
        <begin position="580"/>
        <end position="598"/>
    </location>
</feature>
<feature type="transmembrane region" description="Helical" evidence="8">
    <location>
        <begin position="705"/>
        <end position="728"/>
    </location>
</feature>
<dbReference type="GO" id="GO:0005254">
    <property type="term" value="F:chloride channel activity"/>
    <property type="evidence" value="ECO:0007669"/>
    <property type="project" value="TreeGrafter"/>
</dbReference>
<comment type="similarity">
    <text evidence="2 8">Belongs to the anoctamin family.</text>
</comment>
<dbReference type="PANTHER" id="PTHR12308">
    <property type="entry name" value="ANOCTAMIN"/>
    <property type="match status" value="1"/>
</dbReference>
<keyword evidence="7" id="KW-0325">Glycoprotein</keyword>
<proteinExistence type="inferred from homology"/>
<name>A0AA88L7S2_ARTSF</name>